<dbReference type="GO" id="GO:0005829">
    <property type="term" value="C:cytosol"/>
    <property type="evidence" value="ECO:0007669"/>
    <property type="project" value="TreeGrafter"/>
</dbReference>
<evidence type="ECO:0000256" key="1">
    <source>
        <dbReference type="ARBA" id="ARBA00005246"/>
    </source>
</evidence>
<gene>
    <name evidence="7" type="ORF">CORT_0A00280</name>
</gene>
<dbReference type="Proteomes" id="UP000005018">
    <property type="component" value="Chromosome 1"/>
</dbReference>
<feature type="compositionally biased region" description="Low complexity" evidence="5">
    <location>
        <begin position="421"/>
        <end position="435"/>
    </location>
</feature>
<dbReference type="PANTHER" id="PTHR13430:SF4">
    <property type="entry name" value="AUTOPHAGY-RELATED PROTEIN 13"/>
    <property type="match status" value="1"/>
</dbReference>
<dbReference type="GeneID" id="14537593"/>
<dbReference type="PANTHER" id="PTHR13430">
    <property type="match status" value="1"/>
</dbReference>
<dbReference type="KEGG" id="cot:CORT_0A00280"/>
<protein>
    <recommendedName>
        <fullName evidence="2 4">Autophagy-related protein 13</fullName>
    </recommendedName>
</protein>
<dbReference type="GO" id="GO:0000407">
    <property type="term" value="C:phagophore assembly site"/>
    <property type="evidence" value="ECO:0007669"/>
    <property type="project" value="TreeGrafter"/>
</dbReference>
<feature type="compositionally biased region" description="Polar residues" evidence="5">
    <location>
        <begin position="550"/>
        <end position="562"/>
    </location>
</feature>
<feature type="region of interest" description="Disordered" evidence="5">
    <location>
        <begin position="370"/>
        <end position="450"/>
    </location>
</feature>
<evidence type="ECO:0000256" key="5">
    <source>
        <dbReference type="SAM" id="MobiDB-lite"/>
    </source>
</evidence>
<feature type="compositionally biased region" description="Polar residues" evidence="5">
    <location>
        <begin position="331"/>
        <end position="343"/>
    </location>
</feature>
<dbReference type="HOGENOM" id="CLU_366802_0_0_1"/>
<dbReference type="EMBL" id="HE681719">
    <property type="protein sequence ID" value="CCG20421.1"/>
    <property type="molecule type" value="Genomic_DNA"/>
</dbReference>
<feature type="region of interest" description="Disordered" evidence="5">
    <location>
        <begin position="281"/>
        <end position="343"/>
    </location>
</feature>
<feature type="domain" description="Autophagy-related protein 13 N-terminal" evidence="6">
    <location>
        <begin position="28"/>
        <end position="255"/>
    </location>
</feature>
<evidence type="ECO:0000256" key="3">
    <source>
        <dbReference type="ARBA" id="ARBA00023006"/>
    </source>
</evidence>
<dbReference type="RefSeq" id="XP_003865863.1">
    <property type="nucleotide sequence ID" value="XM_003865815.1"/>
</dbReference>
<comment type="similarity">
    <text evidence="1 4">Belongs to the ATG13 family. Fungi subfamily.</text>
</comment>
<feature type="compositionally biased region" description="Low complexity" evidence="5">
    <location>
        <begin position="591"/>
        <end position="607"/>
    </location>
</feature>
<feature type="compositionally biased region" description="Basic and acidic residues" evidence="5">
    <location>
        <begin position="308"/>
        <end position="318"/>
    </location>
</feature>
<dbReference type="GO" id="GO:0000423">
    <property type="term" value="P:mitophagy"/>
    <property type="evidence" value="ECO:0007669"/>
    <property type="project" value="TreeGrafter"/>
</dbReference>
<keyword evidence="8" id="KW-1185">Reference proteome</keyword>
<proteinExistence type="inferred from homology"/>
<evidence type="ECO:0000313" key="8">
    <source>
        <dbReference type="Proteomes" id="UP000005018"/>
    </source>
</evidence>
<dbReference type="GO" id="GO:0034727">
    <property type="term" value="P:piecemeal microautophagy of the nucleus"/>
    <property type="evidence" value="ECO:0007669"/>
    <property type="project" value="TreeGrafter"/>
</dbReference>
<evidence type="ECO:0000256" key="2">
    <source>
        <dbReference type="ARBA" id="ARBA00013801"/>
    </source>
</evidence>
<feature type="compositionally biased region" description="Polar residues" evidence="5">
    <location>
        <begin position="436"/>
        <end position="446"/>
    </location>
</feature>
<evidence type="ECO:0000259" key="6">
    <source>
        <dbReference type="Pfam" id="PF10033"/>
    </source>
</evidence>
<sequence length="711" mass="78084">MSVDLASRPQSEAITKKQTAKLTQVLINFFTKAAQVILDSRAHSEAQSFTETPFGGNIDQQGQRINKWFNLHMSSSYGTTKEDLKLWKTADVGTIPPMIIETYLDLRQLPANQTLVLFDEQKHPWTVASPNGKKQEVVLERWLIEFDQRMPSQAADELPSIYKQAIVLFRTLYGYSRLMPAYKLKKKNMNKLYLGNKILDGNQPISSKGRIGLSKPIINQSNLQQSHTTQKNFAPINTSMGVLKISIAYRNHYDFCLHEHEEVLSAHFGKRDEDARKLMSLSPSSSLTSSKDESPSYNKGQSISPEKALPREPYKVGSREISPTPGPINAGLQTGQPTTVQNIPSSLERKVSITSNKSISNASLAAFLRNPRSSTPSSNAVPISGSNNNPYGTSIPKSVSSSTGHDDGLFSHPDSSNNTPRFSSSFGSRASRRFSNTSVRQQTPSSDYFAHGNSVDAALSGLYMDDDINDFVRMIDSKSDLKLGRSNTDDSVKTRPIMESADSGDANVLRRYQSLKGKHQQLSDSVNASVVLQSRQSSRKSSLNSPPGSFDQSQLIVSSLQSKLRETSPRATSIEPNRPLITSRVNSSNVGAASTTASPPGATITSTDTGNQEQQQSHTRLSSIHSVQSSNISNSTTGNAANVLPSIKSRPTTVVTGMATSPSIYDYRSSFKIDELSSNDEDSVQRRKVSKKDDCDEEDDLLFTMSDMNSK</sequence>
<evidence type="ECO:0000256" key="4">
    <source>
        <dbReference type="RuleBase" id="RU361214"/>
    </source>
</evidence>
<dbReference type="eggNOG" id="KOG4573">
    <property type="taxonomic scope" value="Eukaryota"/>
</dbReference>
<feature type="compositionally biased region" description="Polar residues" evidence="5">
    <location>
        <begin position="371"/>
        <end position="403"/>
    </location>
</feature>
<dbReference type="Pfam" id="PF10033">
    <property type="entry name" value="ATG13"/>
    <property type="match status" value="1"/>
</dbReference>
<dbReference type="InterPro" id="IPR036570">
    <property type="entry name" value="HORMA_dom_sf"/>
</dbReference>
<dbReference type="GO" id="GO:0034497">
    <property type="term" value="P:protein localization to phagophore assembly site"/>
    <property type="evidence" value="ECO:0007669"/>
    <property type="project" value="TreeGrafter"/>
</dbReference>
<feature type="compositionally biased region" description="Polar residues" evidence="5">
    <location>
        <begin position="608"/>
        <end position="621"/>
    </location>
</feature>
<feature type="region of interest" description="Disordered" evidence="5">
    <location>
        <begin position="516"/>
        <end position="643"/>
    </location>
</feature>
<reference evidence="7 8" key="1">
    <citation type="journal article" date="2012" name="PLoS ONE">
        <title>Sequence and analysis of the genome of the pathogenic yeast Candida orthopsilosis.</title>
        <authorList>
            <person name="Riccombeni A."/>
            <person name="Vidanes G."/>
            <person name="Proux-Wera E."/>
            <person name="Wolfe K.H."/>
            <person name="Butler G."/>
        </authorList>
    </citation>
    <scope>NUCLEOTIDE SEQUENCE [LARGE SCALE GENOMIC DNA]</scope>
    <source>
        <strain evidence="7 8">Co 90-125</strain>
    </source>
</reference>
<name>H8WVE9_CANO9</name>
<dbReference type="Gene3D" id="3.30.900.10">
    <property type="entry name" value="HORMA domain"/>
    <property type="match status" value="1"/>
</dbReference>
<feature type="region of interest" description="Disordered" evidence="5">
    <location>
        <begin position="676"/>
        <end position="695"/>
    </location>
</feature>
<feature type="compositionally biased region" description="Low complexity" evidence="5">
    <location>
        <begin position="529"/>
        <end position="549"/>
    </location>
</feature>
<dbReference type="OrthoDB" id="70161at2759"/>
<dbReference type="InterPro" id="IPR040182">
    <property type="entry name" value="ATG13"/>
</dbReference>
<keyword evidence="3 4" id="KW-0072">Autophagy</keyword>
<feature type="compositionally biased region" description="Low complexity" evidence="5">
    <location>
        <begin position="622"/>
        <end position="635"/>
    </location>
</feature>
<dbReference type="AlphaFoldDB" id="H8WVE9"/>
<dbReference type="Gene3D" id="6.10.140.1900">
    <property type="match status" value="1"/>
</dbReference>
<evidence type="ECO:0000313" key="7">
    <source>
        <dbReference type="EMBL" id="CCG20421.1"/>
    </source>
</evidence>
<dbReference type="GO" id="GO:1990316">
    <property type="term" value="C:Atg1/ULK1 kinase complex"/>
    <property type="evidence" value="ECO:0007669"/>
    <property type="project" value="InterPro"/>
</dbReference>
<accession>H8WVE9</accession>
<dbReference type="InterPro" id="IPR018731">
    <property type="entry name" value="Atg13_N"/>
</dbReference>
<organism evidence="7 8">
    <name type="scientific">Candida orthopsilosis (strain 90-125)</name>
    <name type="common">Yeast</name>
    <dbReference type="NCBI Taxonomy" id="1136231"/>
    <lineage>
        <taxon>Eukaryota</taxon>
        <taxon>Fungi</taxon>
        <taxon>Dikarya</taxon>
        <taxon>Ascomycota</taxon>
        <taxon>Saccharomycotina</taxon>
        <taxon>Pichiomycetes</taxon>
        <taxon>Debaryomycetaceae</taxon>
        <taxon>Candida/Lodderomyces clade</taxon>
        <taxon>Candida</taxon>
    </lineage>
</organism>